<evidence type="ECO:0008006" key="4">
    <source>
        <dbReference type="Google" id="ProtNLM"/>
    </source>
</evidence>
<reference evidence="2 3" key="1">
    <citation type="submission" date="2024-03" db="EMBL/GenBank/DDBJ databases">
        <title>Aureococcus anophagefferens CCMP1851 and Kratosvirus quantuckense: Draft genome of a second virus-susceptible host strain in the model system.</title>
        <authorList>
            <person name="Chase E."/>
            <person name="Truchon A.R."/>
            <person name="Schepens W."/>
            <person name="Wilhelm S.W."/>
        </authorList>
    </citation>
    <scope>NUCLEOTIDE SEQUENCE [LARGE SCALE GENOMIC DNA]</scope>
    <source>
        <strain evidence="2 3">CCMP1851</strain>
    </source>
</reference>
<feature type="transmembrane region" description="Helical" evidence="1">
    <location>
        <begin position="59"/>
        <end position="79"/>
    </location>
</feature>
<protein>
    <recommendedName>
        <fullName evidence="4">Transmembrane protein 107</fullName>
    </recommendedName>
</protein>
<keyword evidence="1" id="KW-1133">Transmembrane helix</keyword>
<keyword evidence="1" id="KW-0812">Transmembrane</keyword>
<dbReference type="Proteomes" id="UP001363151">
    <property type="component" value="Unassembled WGS sequence"/>
</dbReference>
<sequence>MATATRRAETAKGPNAARVWALLRGSLHYVSALAISTVLTSLLFLPFDASPALGTVTAARFAAALFKAGAFFLGARAVARRLPQDQDAESAVPALARKTAAVVACLGVFDAVDFFITAQLDLDADREILAFWIYAVAVAAAACVEINQWNAVQQKLRTSLARSNRSRFG</sequence>
<proteinExistence type="predicted"/>
<gene>
    <name evidence="2" type="ORF">SO694_00010152</name>
</gene>
<feature type="transmembrane region" description="Helical" evidence="1">
    <location>
        <begin position="128"/>
        <end position="147"/>
    </location>
</feature>
<evidence type="ECO:0000313" key="2">
    <source>
        <dbReference type="EMBL" id="KAK7254609.1"/>
    </source>
</evidence>
<accession>A0ABR1GF37</accession>
<evidence type="ECO:0000256" key="1">
    <source>
        <dbReference type="SAM" id="Phobius"/>
    </source>
</evidence>
<evidence type="ECO:0000313" key="3">
    <source>
        <dbReference type="Proteomes" id="UP001363151"/>
    </source>
</evidence>
<organism evidence="2 3">
    <name type="scientific">Aureococcus anophagefferens</name>
    <name type="common">Harmful bloom alga</name>
    <dbReference type="NCBI Taxonomy" id="44056"/>
    <lineage>
        <taxon>Eukaryota</taxon>
        <taxon>Sar</taxon>
        <taxon>Stramenopiles</taxon>
        <taxon>Ochrophyta</taxon>
        <taxon>Pelagophyceae</taxon>
        <taxon>Pelagomonadales</taxon>
        <taxon>Pelagomonadaceae</taxon>
        <taxon>Aureococcus</taxon>
    </lineage>
</organism>
<keyword evidence="3" id="KW-1185">Reference proteome</keyword>
<feature type="transmembrane region" description="Helical" evidence="1">
    <location>
        <begin position="27"/>
        <end position="47"/>
    </location>
</feature>
<dbReference type="EMBL" id="JBBJCI010000023">
    <property type="protein sequence ID" value="KAK7254609.1"/>
    <property type="molecule type" value="Genomic_DNA"/>
</dbReference>
<feature type="transmembrane region" description="Helical" evidence="1">
    <location>
        <begin position="99"/>
        <end position="116"/>
    </location>
</feature>
<keyword evidence="1" id="KW-0472">Membrane</keyword>
<comment type="caution">
    <text evidence="2">The sequence shown here is derived from an EMBL/GenBank/DDBJ whole genome shotgun (WGS) entry which is preliminary data.</text>
</comment>
<name>A0ABR1GF37_AURAN</name>